<proteinExistence type="predicted"/>
<dbReference type="Proteomes" id="UP001193680">
    <property type="component" value="Unassembled WGS sequence"/>
</dbReference>
<keyword evidence="2" id="KW-1185">Reference proteome</keyword>
<accession>A0ABS0C3E9</accession>
<protein>
    <recommendedName>
        <fullName evidence="3">CDP-Glycerol:Poly(Glycerophosphate) glycerophosphotransferase</fullName>
    </recommendedName>
</protein>
<evidence type="ECO:0000313" key="1">
    <source>
        <dbReference type="EMBL" id="MBF6058666.1"/>
    </source>
</evidence>
<reference evidence="1 2" key="1">
    <citation type="submission" date="2020-11" db="EMBL/GenBank/DDBJ databases">
        <title>Sulfur oxidizing isolate from Hospital Hole Sinkhole.</title>
        <authorList>
            <person name="Scott K.M."/>
        </authorList>
    </citation>
    <scope>NUCLEOTIDE SEQUENCE [LARGE SCALE GENOMIC DNA]</scope>
    <source>
        <strain evidence="1 2">HH1</strain>
    </source>
</reference>
<name>A0ABS0C3E9_9GAMM</name>
<organism evidence="1 2">
    <name type="scientific">Thiomicrorhabdus heinhorstiae</name>
    <dbReference type="NCBI Taxonomy" id="2748010"/>
    <lineage>
        <taxon>Bacteria</taxon>
        <taxon>Pseudomonadati</taxon>
        <taxon>Pseudomonadota</taxon>
        <taxon>Gammaproteobacteria</taxon>
        <taxon>Thiotrichales</taxon>
        <taxon>Piscirickettsiaceae</taxon>
        <taxon>Thiomicrorhabdus</taxon>
    </lineage>
</organism>
<comment type="caution">
    <text evidence="1">The sequence shown here is derived from an EMBL/GenBank/DDBJ whole genome shotgun (WGS) entry which is preliminary data.</text>
</comment>
<dbReference type="RefSeq" id="WP_185978813.1">
    <property type="nucleotide sequence ID" value="NZ_JACBGI020000024.1"/>
</dbReference>
<evidence type="ECO:0000313" key="2">
    <source>
        <dbReference type="Proteomes" id="UP001193680"/>
    </source>
</evidence>
<sequence length="384" mass="43278">MSPLKRILVSARDPASLQAVQQLLPALAQQYSVRLWLQSPAFDIWCEGEFQVEGIEVEQVTLKDWSDGISKERWLKESALRDKLQACSPDLVLTGVSGPGVGVDEALLLFSRELGIASLALQTFWGGFNSELDALPDYALVIDDGAVQMNAATYPEITCFAVGSLRHAPYQSLDVEARRAELRNDFPICNKTLVLWLGQPLWQVEGYLKTQQVFADFLHRKIEETSESYYLLYRAHPKEDSEQVAVVHQLLQDSIPGCWQDVSKHSFVDCLLLADMVVSCFSSGGFDNVCLNEKTTQPFSSTLYLFFDPTIREWFHRYSHLEEIPVVSEEFALAVTSKEQFADRFAEAMDDSVRLTLGHNAKLHLPPADYAVEKSMEVICRLMT</sequence>
<evidence type="ECO:0008006" key="3">
    <source>
        <dbReference type="Google" id="ProtNLM"/>
    </source>
</evidence>
<gene>
    <name evidence="1" type="ORF">H8792_009975</name>
</gene>
<dbReference type="EMBL" id="JACBGI020000024">
    <property type="protein sequence ID" value="MBF6058666.1"/>
    <property type="molecule type" value="Genomic_DNA"/>
</dbReference>